<name>A0ABY2QKB8_9SPHN</name>
<evidence type="ECO:0000313" key="5">
    <source>
        <dbReference type="Proteomes" id="UP000308038"/>
    </source>
</evidence>
<evidence type="ECO:0000259" key="3">
    <source>
        <dbReference type="Pfam" id="PF05065"/>
    </source>
</evidence>
<comment type="caution">
    <text evidence="4">The sequence shown here is derived from an EMBL/GenBank/DDBJ whole genome shotgun (WGS) entry which is preliminary data.</text>
</comment>
<evidence type="ECO:0000256" key="2">
    <source>
        <dbReference type="SAM" id="MobiDB-lite"/>
    </source>
</evidence>
<evidence type="ECO:0000313" key="4">
    <source>
        <dbReference type="EMBL" id="THG40436.1"/>
    </source>
</evidence>
<sequence length="438" mass="46363">MRITALKQSLATVLAAAELITTTAANDDDRDLTADEQNAFEGHMAEASVLQAKIAREEQILALKSSAAAPVNVPPAPANQPATVPAAAATPLAAGVMFTRITMSLAACNMDQRAAADHAERAWGTETGQIVANQEQSTNVKGGFLVDTAYSTDFIDVLRPRVVVRSLGARSVPMPDGNLTMRNKTQGSTAGYVGERTPAPTTDIRVDSMSMSAKTLRALVPITNQLIRRASMGVVTMIRDDLLEGVAVKEDAQFIRGAGDDLTPKGLASLMLGGNKIPVSASTTLKTVTADLAKVRLRVINANVPMISCGWIMTPRSKMFLETLRDGNGNIAFPEVAQGKLYGYPIGMTTSIPDNLGVGGDESEIYFGDFSQLMIGDTESVTIAASDEAAYDDGGVIRSAFSNDETVIRLIAEHDTGTRYSAAFAMLTGVTWSPGDDE</sequence>
<dbReference type="EMBL" id="SSTI01000004">
    <property type="protein sequence ID" value="THG40436.1"/>
    <property type="molecule type" value="Genomic_DNA"/>
</dbReference>
<comment type="subcellular location">
    <subcellularLocation>
        <location evidence="1">Virion</location>
    </subcellularLocation>
</comment>
<feature type="compositionally biased region" description="Polar residues" evidence="2">
    <location>
        <begin position="180"/>
        <end position="189"/>
    </location>
</feature>
<protein>
    <submittedName>
        <fullName evidence="4">Phage major capsid protein</fullName>
    </submittedName>
</protein>
<gene>
    <name evidence="4" type="ORF">E5988_06285</name>
</gene>
<organism evidence="4 5">
    <name type="scientific">Sphingomonas olei</name>
    <dbReference type="NCBI Taxonomy" id="1886787"/>
    <lineage>
        <taxon>Bacteria</taxon>
        <taxon>Pseudomonadati</taxon>
        <taxon>Pseudomonadota</taxon>
        <taxon>Alphaproteobacteria</taxon>
        <taxon>Sphingomonadales</taxon>
        <taxon>Sphingomonadaceae</taxon>
        <taxon>Sphingomonas</taxon>
    </lineage>
</organism>
<dbReference type="InterPro" id="IPR024455">
    <property type="entry name" value="Phage_capsid"/>
</dbReference>
<feature type="domain" description="Phage capsid-like C-terminal" evidence="3">
    <location>
        <begin position="142"/>
        <end position="428"/>
    </location>
</feature>
<dbReference type="SUPFAM" id="SSF56563">
    <property type="entry name" value="Major capsid protein gp5"/>
    <property type="match status" value="1"/>
</dbReference>
<reference evidence="4 5" key="1">
    <citation type="submission" date="2019-04" db="EMBL/GenBank/DDBJ databases">
        <title>Microbes associate with the intestines of laboratory mice.</title>
        <authorList>
            <person name="Navarre W."/>
            <person name="Wong E."/>
            <person name="Huang K.C."/>
            <person name="Tropini C."/>
            <person name="Ng K."/>
            <person name="Yu B."/>
        </authorList>
    </citation>
    <scope>NUCLEOTIDE SEQUENCE [LARGE SCALE GENOMIC DNA]</scope>
    <source>
        <strain evidence="4 5">NM83_B4-11</strain>
    </source>
</reference>
<feature type="region of interest" description="Disordered" evidence="2">
    <location>
        <begin position="175"/>
        <end position="201"/>
    </location>
</feature>
<dbReference type="Gene3D" id="3.30.2400.10">
    <property type="entry name" value="Major capsid protein gp5"/>
    <property type="match status" value="1"/>
</dbReference>
<proteinExistence type="predicted"/>
<keyword evidence="5" id="KW-1185">Reference proteome</keyword>
<dbReference type="InterPro" id="IPR054612">
    <property type="entry name" value="Phage_capsid-like_C"/>
</dbReference>
<dbReference type="Proteomes" id="UP000308038">
    <property type="component" value="Unassembled WGS sequence"/>
</dbReference>
<dbReference type="NCBIfam" id="TIGR01554">
    <property type="entry name" value="major_cap_HK97"/>
    <property type="match status" value="1"/>
</dbReference>
<evidence type="ECO:0000256" key="1">
    <source>
        <dbReference type="ARBA" id="ARBA00004328"/>
    </source>
</evidence>
<dbReference type="Pfam" id="PF05065">
    <property type="entry name" value="Phage_capsid"/>
    <property type="match status" value="1"/>
</dbReference>
<accession>A0ABY2QKB8</accession>
<dbReference type="Gene3D" id="3.30.2320.10">
    <property type="entry name" value="hypothetical protein PF0899 domain"/>
    <property type="match status" value="1"/>
</dbReference>
<dbReference type="RefSeq" id="WP_136451132.1">
    <property type="nucleotide sequence ID" value="NZ_SSTI01000004.1"/>
</dbReference>